<dbReference type="PROSITE" id="PS00175">
    <property type="entry name" value="PG_MUTASE"/>
    <property type="match status" value="1"/>
</dbReference>
<dbReference type="InterPro" id="IPR013078">
    <property type="entry name" value="His_Pase_superF_clade-1"/>
</dbReference>
<dbReference type="EC" id="5.4.2.11" evidence="2"/>
<dbReference type="RefSeq" id="WP_209293676.1">
    <property type="nucleotide sequence ID" value="NZ_JAFIQO010000126.1"/>
</dbReference>
<evidence type="ECO:0000256" key="4">
    <source>
        <dbReference type="ARBA" id="ARBA00023235"/>
    </source>
</evidence>
<dbReference type="InterPro" id="IPR001345">
    <property type="entry name" value="PG/BPGM_mutase_AS"/>
</dbReference>
<keyword evidence="4" id="KW-0413">Isomerase</keyword>
<dbReference type="SMART" id="SM00855">
    <property type="entry name" value="PGAM"/>
    <property type="match status" value="1"/>
</dbReference>
<accession>A0ABS3ZK06</accession>
<reference evidence="5 6" key="1">
    <citation type="submission" date="2021-02" db="EMBL/GenBank/DDBJ databases">
        <title>Lactate utilizing bacteria of the human gut.</title>
        <authorList>
            <person name="Sheridan P.O."/>
        </authorList>
    </citation>
    <scope>NUCLEOTIDE SEQUENCE [LARGE SCALE GENOMIC DNA]</scope>
    <source>
        <strain evidence="5 6">HTF-83D</strain>
    </source>
</reference>
<dbReference type="CDD" id="cd07067">
    <property type="entry name" value="HP_PGM_like"/>
    <property type="match status" value="1"/>
</dbReference>
<name>A0ABS3ZK06_9FIRM</name>
<evidence type="ECO:0000256" key="2">
    <source>
        <dbReference type="ARBA" id="ARBA00012028"/>
    </source>
</evidence>
<gene>
    <name evidence="5" type="ORF">JYQ75_09615</name>
</gene>
<comment type="similarity">
    <text evidence="1">Belongs to the phosphoglycerate mutase family. BPG-dependent PGAM subfamily.</text>
</comment>
<keyword evidence="6" id="KW-1185">Reference proteome</keyword>
<evidence type="ECO:0000313" key="6">
    <source>
        <dbReference type="Proteomes" id="UP001315001"/>
    </source>
</evidence>
<evidence type="ECO:0000256" key="1">
    <source>
        <dbReference type="ARBA" id="ARBA00006717"/>
    </source>
</evidence>
<dbReference type="Pfam" id="PF00300">
    <property type="entry name" value="His_Phos_1"/>
    <property type="match status" value="1"/>
</dbReference>
<sequence length="226" mass="25733">MRLYIIRHGETKLNALGCLQGWTDEPLNKSGRDLAVITGEALKEVPFDLVITSPLKRARETGELAVAASEAFFGKKIPVIEDRRLMEFNWGSWEGLCCLESNFEIPDPNYNSFYTDPFQYQGAPDGESVADVMKRTADFFNELIHNPAYEDKTILIATHGCALRAMLNPLYENKDSFWQERVPYNCAVTIIDAKEGQAKIIDKDRIYYDESLCFDHYKVVSDNVKS</sequence>
<protein>
    <recommendedName>
        <fullName evidence="2">phosphoglycerate mutase (2,3-diphosphoglycerate-dependent)</fullName>
        <ecNumber evidence="2">5.4.2.11</ecNumber>
    </recommendedName>
</protein>
<dbReference type="InterPro" id="IPR005952">
    <property type="entry name" value="Phosphogly_mut1"/>
</dbReference>
<dbReference type="SUPFAM" id="SSF53254">
    <property type="entry name" value="Phosphoglycerate mutase-like"/>
    <property type="match status" value="1"/>
</dbReference>
<dbReference type="PANTHER" id="PTHR11931">
    <property type="entry name" value="PHOSPHOGLYCERATE MUTASE"/>
    <property type="match status" value="1"/>
</dbReference>
<dbReference type="Proteomes" id="UP001315001">
    <property type="component" value="Unassembled WGS sequence"/>
</dbReference>
<evidence type="ECO:0000313" key="5">
    <source>
        <dbReference type="EMBL" id="MBP0057644.1"/>
    </source>
</evidence>
<organism evidence="5 6">
    <name type="scientific">Anaerobutyricum soehngenii</name>
    <dbReference type="NCBI Taxonomy" id="105843"/>
    <lineage>
        <taxon>Bacteria</taxon>
        <taxon>Bacillati</taxon>
        <taxon>Bacillota</taxon>
        <taxon>Clostridia</taxon>
        <taxon>Lachnospirales</taxon>
        <taxon>Lachnospiraceae</taxon>
        <taxon>Anaerobutyricum</taxon>
    </lineage>
</organism>
<dbReference type="InterPro" id="IPR029033">
    <property type="entry name" value="His_PPase_superfam"/>
</dbReference>
<dbReference type="Gene3D" id="3.40.50.1240">
    <property type="entry name" value="Phosphoglycerate mutase-like"/>
    <property type="match status" value="1"/>
</dbReference>
<evidence type="ECO:0000256" key="3">
    <source>
        <dbReference type="ARBA" id="ARBA00023152"/>
    </source>
</evidence>
<keyword evidence="3" id="KW-0324">Glycolysis</keyword>
<dbReference type="EMBL" id="JAFIQO010000126">
    <property type="protein sequence ID" value="MBP0057644.1"/>
    <property type="molecule type" value="Genomic_DNA"/>
</dbReference>
<proteinExistence type="inferred from homology"/>
<comment type="caution">
    <text evidence="5">The sequence shown here is derived from an EMBL/GenBank/DDBJ whole genome shotgun (WGS) entry which is preliminary data.</text>
</comment>